<protein>
    <recommendedName>
        <fullName evidence="1">ParB-like N-terminal domain-containing protein</fullName>
    </recommendedName>
</protein>
<dbReference type="Pfam" id="PF02195">
    <property type="entry name" value="ParB_N"/>
    <property type="match status" value="1"/>
</dbReference>
<reference evidence="2" key="1">
    <citation type="submission" date="2018-05" db="EMBL/GenBank/DDBJ databases">
        <authorList>
            <person name="Lanie J.A."/>
            <person name="Ng W.-L."/>
            <person name="Kazmierczak K.M."/>
            <person name="Andrzejewski T.M."/>
            <person name="Davidsen T.M."/>
            <person name="Wayne K.J."/>
            <person name="Tettelin H."/>
            <person name="Glass J.I."/>
            <person name="Rusch D."/>
            <person name="Podicherti R."/>
            <person name="Tsui H.-C.T."/>
            <person name="Winkler M.E."/>
        </authorList>
    </citation>
    <scope>NUCLEOTIDE SEQUENCE</scope>
</reference>
<evidence type="ECO:0000313" key="2">
    <source>
        <dbReference type="EMBL" id="SVB46210.1"/>
    </source>
</evidence>
<dbReference type="Gene3D" id="3.90.1530.10">
    <property type="entry name" value="Conserved hypothetical protein from pyrococcus furiosus pfu- 392566-001, ParB domain"/>
    <property type="match status" value="1"/>
</dbReference>
<dbReference type="SMART" id="SM00470">
    <property type="entry name" value="ParB"/>
    <property type="match status" value="1"/>
</dbReference>
<feature type="domain" description="ParB-like N-terminal" evidence="1">
    <location>
        <begin position="12"/>
        <end position="88"/>
    </location>
</feature>
<sequence>VEAEARAVLKDETVDIADIYVPVKRRNSLNQETVAALAESILEHGMKVPIQLRKDGGRFVLVEGLHRLEACRALGEENIICIIVDARKS</sequence>
<dbReference type="EMBL" id="UINC01042922">
    <property type="protein sequence ID" value="SVB46210.1"/>
    <property type="molecule type" value="Genomic_DNA"/>
</dbReference>
<dbReference type="AlphaFoldDB" id="A0A382E6E1"/>
<dbReference type="GO" id="GO:0005694">
    <property type="term" value="C:chromosome"/>
    <property type="evidence" value="ECO:0007669"/>
    <property type="project" value="TreeGrafter"/>
</dbReference>
<feature type="non-terminal residue" evidence="2">
    <location>
        <position position="1"/>
    </location>
</feature>
<dbReference type="GO" id="GO:0007059">
    <property type="term" value="P:chromosome segregation"/>
    <property type="evidence" value="ECO:0007669"/>
    <property type="project" value="TreeGrafter"/>
</dbReference>
<name>A0A382E6E1_9ZZZZ</name>
<dbReference type="InterPro" id="IPR003115">
    <property type="entry name" value="ParB_N"/>
</dbReference>
<accession>A0A382E6E1</accession>
<dbReference type="InterPro" id="IPR036086">
    <property type="entry name" value="ParB/Sulfiredoxin_sf"/>
</dbReference>
<dbReference type="PANTHER" id="PTHR33375">
    <property type="entry name" value="CHROMOSOME-PARTITIONING PROTEIN PARB-RELATED"/>
    <property type="match status" value="1"/>
</dbReference>
<dbReference type="PANTHER" id="PTHR33375:SF1">
    <property type="entry name" value="CHROMOSOME-PARTITIONING PROTEIN PARB-RELATED"/>
    <property type="match status" value="1"/>
</dbReference>
<evidence type="ECO:0000259" key="1">
    <source>
        <dbReference type="SMART" id="SM00470"/>
    </source>
</evidence>
<gene>
    <name evidence="2" type="ORF">METZ01_LOCUS199064</name>
</gene>
<organism evidence="2">
    <name type="scientific">marine metagenome</name>
    <dbReference type="NCBI Taxonomy" id="408172"/>
    <lineage>
        <taxon>unclassified sequences</taxon>
        <taxon>metagenomes</taxon>
        <taxon>ecological metagenomes</taxon>
    </lineage>
</organism>
<proteinExistence type="predicted"/>
<dbReference type="SUPFAM" id="SSF110849">
    <property type="entry name" value="ParB/Sulfiredoxin"/>
    <property type="match status" value="1"/>
</dbReference>
<dbReference type="InterPro" id="IPR050336">
    <property type="entry name" value="Chromosome_partition/occlusion"/>
</dbReference>